<dbReference type="AlphaFoldDB" id="A0A840EPJ9"/>
<reference evidence="1 2" key="1">
    <citation type="submission" date="2020-08" db="EMBL/GenBank/DDBJ databases">
        <title>Genomic Encyclopedia of Type Strains, Phase IV (KMG-IV): sequencing the most valuable type-strain genomes for metagenomic binning, comparative biology and taxonomic classification.</title>
        <authorList>
            <person name="Goeker M."/>
        </authorList>
    </citation>
    <scope>NUCLEOTIDE SEQUENCE [LARGE SCALE GENOMIC DNA]</scope>
    <source>
        <strain evidence="1 2">DSM 29568</strain>
    </source>
</reference>
<dbReference type="Gene3D" id="3.10.20.310">
    <property type="entry name" value="membrane protein fhac"/>
    <property type="match status" value="1"/>
</dbReference>
<protein>
    <submittedName>
        <fullName evidence="1">Uncharacterized protein</fullName>
    </submittedName>
</protein>
<dbReference type="Gene3D" id="2.40.160.50">
    <property type="entry name" value="membrane protein fhac: a member of the omp85/tpsb transporter family"/>
    <property type="match status" value="1"/>
</dbReference>
<dbReference type="RefSeq" id="WP_183477269.1">
    <property type="nucleotide sequence ID" value="NZ_JACIFO010000004.1"/>
</dbReference>
<comment type="caution">
    <text evidence="1">The sequence shown here is derived from an EMBL/GenBank/DDBJ whole genome shotgun (WGS) entry which is preliminary data.</text>
</comment>
<proteinExistence type="predicted"/>
<name>A0A840EPJ9_9FLAO</name>
<evidence type="ECO:0000313" key="2">
    <source>
        <dbReference type="Proteomes" id="UP000553034"/>
    </source>
</evidence>
<gene>
    <name evidence="1" type="ORF">GGR32_001201</name>
</gene>
<dbReference type="SUPFAM" id="SSF56935">
    <property type="entry name" value="Porins"/>
    <property type="match status" value="1"/>
</dbReference>
<dbReference type="EMBL" id="JACIFO010000004">
    <property type="protein sequence ID" value="MBB4118910.1"/>
    <property type="molecule type" value="Genomic_DNA"/>
</dbReference>
<accession>A0A840EPJ9</accession>
<evidence type="ECO:0000313" key="1">
    <source>
        <dbReference type="EMBL" id="MBB4118910.1"/>
    </source>
</evidence>
<organism evidence="1 2">
    <name type="scientific">Mesonia hippocampi</name>
    <dbReference type="NCBI Taxonomy" id="1628250"/>
    <lineage>
        <taxon>Bacteria</taxon>
        <taxon>Pseudomonadati</taxon>
        <taxon>Bacteroidota</taxon>
        <taxon>Flavobacteriia</taxon>
        <taxon>Flavobacteriales</taxon>
        <taxon>Flavobacteriaceae</taxon>
        <taxon>Mesonia</taxon>
    </lineage>
</organism>
<keyword evidence="2" id="KW-1185">Reference proteome</keyword>
<dbReference type="Proteomes" id="UP000553034">
    <property type="component" value="Unassembled WGS sequence"/>
</dbReference>
<sequence>MGNSDTETKLLQQHLNSNSFKNFKILEEKLLQTQNQLIQQGYINIERSGFIKKNDSTYTEKWKLNTPIKNARIKHNNLLHQELLKELNHKHDTLYIYTNFEGIEKLLKKINAFYTEKGYVFQEVGLSEINIKQDLLEAQLKIKQQQQRKVTTIELKGYESFPKAFLKYKYKIKPGIVFNKEQIAKQTEKINSLGFASQIKPPEVLFTKDSTTLYLYLKKKNANTFDGFIGFTNSEGDFQLTGNANLLLKNNFNAGEELNIHYLNDGKSQTQFSASAKIPFLFNSPIGIAANLNITKQDSSFTNNTQEIKLSYQITPSIQTSIGYRAISSNNLTESILIQNQEDFSKTFATLNLNYTPASATSLIKEHSYIEASIGAGNSRTNNSKNRQVFIEAAAAHSFILNSRNSIHLQNNTAYLDSKNYLTNELYRFGGTNSLRGFTENQLYASFYTSLQTEYRYLLNPNIYIHSIIDFANFSNASDKKFNRNYYSLGFGLGLRNKQSLLKLSFANGMHENQPFNLQNTIVHISLIINF</sequence>